<dbReference type="SUPFAM" id="SSF53756">
    <property type="entry name" value="UDP-Glycosyltransferase/glycogen phosphorylase"/>
    <property type="match status" value="1"/>
</dbReference>
<dbReference type="OrthoDB" id="9797829at2"/>
<proteinExistence type="predicted"/>
<dbReference type="RefSeq" id="WP_096056038.1">
    <property type="nucleotide sequence ID" value="NZ_CP023344.1"/>
</dbReference>
<dbReference type="AlphaFoldDB" id="A0A290QDS8"/>
<dbReference type="CDD" id="cd03809">
    <property type="entry name" value="GT4_MtfB-like"/>
    <property type="match status" value="1"/>
</dbReference>
<dbReference type="Pfam" id="PF13439">
    <property type="entry name" value="Glyco_transf_4"/>
    <property type="match status" value="1"/>
</dbReference>
<organism evidence="4 5">
    <name type="scientific">Nibricoccus aquaticus</name>
    <dbReference type="NCBI Taxonomy" id="2576891"/>
    <lineage>
        <taxon>Bacteria</taxon>
        <taxon>Pseudomonadati</taxon>
        <taxon>Verrucomicrobiota</taxon>
        <taxon>Opitutia</taxon>
        <taxon>Opitutales</taxon>
        <taxon>Opitutaceae</taxon>
        <taxon>Nibricoccus</taxon>
    </lineage>
</organism>
<sequence length="388" mass="42676">MPPSPQQQSGTAPALPPIVVSGTALAYTDGGKPAYVYRLLSGLARAESGYPIHLLVPERTNLEELPPQITVTFTPRKLPRSRPIISEIFTSFTLASIARQLDPRAIFITPSDFWALRYPRHRLAITHDALPEIDAVSAGSAIRRFYRRQCIRYAKKAGVWATISQFAADELTHHHGQDRRPAVLQNWMDASYRRPAPSAIASLRQKLGLPDRFILYVGGYSRYKNVECLIRAHALASHSAPLPPLVLVGKIPSLHSGFNPCDIHGEITRSACAPGSILMPGYVAESDMPALYSAATLFVSPSLHEGFGYPPVEAMVVGCPILVADRSSYREIVPDARCRFDPDQPETLARLLTEATSQPERFTSPFSPLYDESSGIARYLAAIRSLHA</sequence>
<protein>
    <submittedName>
        <fullName evidence="4">Uncharacterized protein</fullName>
    </submittedName>
</protein>
<evidence type="ECO:0000259" key="2">
    <source>
        <dbReference type="Pfam" id="PF00534"/>
    </source>
</evidence>
<dbReference type="GO" id="GO:0009103">
    <property type="term" value="P:lipopolysaccharide biosynthetic process"/>
    <property type="evidence" value="ECO:0007669"/>
    <property type="project" value="TreeGrafter"/>
</dbReference>
<dbReference type="Pfam" id="PF00534">
    <property type="entry name" value="Glycos_transf_1"/>
    <property type="match status" value="1"/>
</dbReference>
<dbReference type="KEGG" id="vbh:CMV30_10810"/>
<dbReference type="PANTHER" id="PTHR46401">
    <property type="entry name" value="GLYCOSYLTRANSFERASE WBBK-RELATED"/>
    <property type="match status" value="1"/>
</dbReference>
<dbReference type="GO" id="GO:0016757">
    <property type="term" value="F:glycosyltransferase activity"/>
    <property type="evidence" value="ECO:0007669"/>
    <property type="project" value="InterPro"/>
</dbReference>
<evidence type="ECO:0000256" key="1">
    <source>
        <dbReference type="ARBA" id="ARBA00022679"/>
    </source>
</evidence>
<gene>
    <name evidence="4" type="ORF">CMV30_10810</name>
</gene>
<reference evidence="4 5" key="1">
    <citation type="submission" date="2017-09" db="EMBL/GenBank/DDBJ databases">
        <title>Complete genome sequence of Verrucomicrobial strain HZ-65, isolated from freshwater.</title>
        <authorList>
            <person name="Choi A."/>
        </authorList>
    </citation>
    <scope>NUCLEOTIDE SEQUENCE [LARGE SCALE GENOMIC DNA]</scope>
    <source>
        <strain evidence="4 5">HZ-65</strain>
    </source>
</reference>
<name>A0A290QDS8_9BACT</name>
<evidence type="ECO:0000259" key="3">
    <source>
        <dbReference type="Pfam" id="PF13439"/>
    </source>
</evidence>
<evidence type="ECO:0000313" key="4">
    <source>
        <dbReference type="EMBL" id="ATC64406.1"/>
    </source>
</evidence>
<feature type="domain" description="Glycosyltransferase subfamily 4-like N-terminal" evidence="3">
    <location>
        <begin position="30"/>
        <end position="190"/>
    </location>
</feature>
<evidence type="ECO:0000313" key="5">
    <source>
        <dbReference type="Proteomes" id="UP000217265"/>
    </source>
</evidence>
<dbReference type="EMBL" id="CP023344">
    <property type="protein sequence ID" value="ATC64406.1"/>
    <property type="molecule type" value="Genomic_DNA"/>
</dbReference>
<dbReference type="Proteomes" id="UP000217265">
    <property type="component" value="Chromosome"/>
</dbReference>
<keyword evidence="5" id="KW-1185">Reference proteome</keyword>
<feature type="domain" description="Glycosyl transferase family 1" evidence="2">
    <location>
        <begin position="204"/>
        <end position="360"/>
    </location>
</feature>
<keyword evidence="1" id="KW-0808">Transferase</keyword>
<dbReference type="Gene3D" id="3.40.50.2000">
    <property type="entry name" value="Glycogen Phosphorylase B"/>
    <property type="match status" value="2"/>
</dbReference>
<accession>A0A290QDS8</accession>
<dbReference type="InterPro" id="IPR028098">
    <property type="entry name" value="Glyco_trans_4-like_N"/>
</dbReference>
<dbReference type="PANTHER" id="PTHR46401:SF2">
    <property type="entry name" value="GLYCOSYLTRANSFERASE WBBK-RELATED"/>
    <property type="match status" value="1"/>
</dbReference>
<dbReference type="InterPro" id="IPR001296">
    <property type="entry name" value="Glyco_trans_1"/>
</dbReference>